<reference evidence="4 5" key="1">
    <citation type="submission" date="2019-04" db="EMBL/GenBank/DDBJ databases">
        <title>Geobacter oryzae sp. nov., ferric-reducing bacteria isolated from paddy soil.</title>
        <authorList>
            <person name="Xu Z."/>
            <person name="Masuda Y."/>
            <person name="Itoh H."/>
            <person name="Senoo K."/>
        </authorList>
    </citation>
    <scope>NUCLEOTIDE SEQUENCE [LARGE SCALE GENOMIC DNA]</scope>
    <source>
        <strain evidence="4 5">Red111</strain>
    </source>
</reference>
<organism evidence="4 5">
    <name type="scientific">Geomonas terrae</name>
    <dbReference type="NCBI Taxonomy" id="2562681"/>
    <lineage>
        <taxon>Bacteria</taxon>
        <taxon>Pseudomonadati</taxon>
        <taxon>Thermodesulfobacteriota</taxon>
        <taxon>Desulfuromonadia</taxon>
        <taxon>Geobacterales</taxon>
        <taxon>Geobacteraceae</taxon>
        <taxon>Geomonas</taxon>
    </lineage>
</organism>
<proteinExistence type="predicted"/>
<feature type="domain" description="Doubled CXXCH motif" evidence="3">
    <location>
        <begin position="206"/>
        <end position="248"/>
    </location>
</feature>
<evidence type="ECO:0000256" key="2">
    <source>
        <dbReference type="SAM" id="SignalP"/>
    </source>
</evidence>
<feature type="chain" id="PRO_5020718543" evidence="2">
    <location>
        <begin position="27"/>
        <end position="335"/>
    </location>
</feature>
<dbReference type="Pfam" id="PF09699">
    <property type="entry name" value="Paired_CXXCH_1"/>
    <property type="match status" value="3"/>
</dbReference>
<dbReference type="InterPro" id="IPR051829">
    <property type="entry name" value="Multiheme_Cytochr_ET"/>
</dbReference>
<dbReference type="PROSITE" id="PS51257">
    <property type="entry name" value="PROKAR_LIPOPROTEIN"/>
    <property type="match status" value="1"/>
</dbReference>
<keyword evidence="5" id="KW-1185">Reference proteome</keyword>
<dbReference type="InterPro" id="IPR036280">
    <property type="entry name" value="Multihaem_cyt_sf"/>
</dbReference>
<evidence type="ECO:0000313" key="5">
    <source>
        <dbReference type="Proteomes" id="UP000306416"/>
    </source>
</evidence>
<dbReference type="AlphaFoldDB" id="A0A4S1CD23"/>
<sequence>MNVHPLRRMKVAILLALVPLLSVSCAELKQSKPILPTREYEKMIVGRLDAEYVGTSNCVSKCHAHDKISDDFSHSLHGEQIKPETGLPLVNCESCHGPGSLAIAHLSDDREENTREKRKCDTSKFLDINHLPAQAQSLICLKCHAAASIPVLSHWKASAHALHDVSCFDCHKLHQGPQQKVSPQQMSEMCFTCHPEVQAENSLFSHHPIREKKMFCVDCHEVHGSTQDRLLKGNTPKETCTRCHMEKQGPFAFEHGDVTENCMNCHTPHGSVNNNLLNAAMPFLCLQCHSGHLATDTPGGGLKKLYTNRCTDCHSQIHGSDIPSQAVTGRGTLRQ</sequence>
<feature type="domain" description="Doubled CXXCH motif" evidence="3">
    <location>
        <begin position="166"/>
        <end position="197"/>
    </location>
</feature>
<dbReference type="Gene3D" id="3.90.10.10">
    <property type="entry name" value="Cytochrome C3"/>
    <property type="match status" value="2"/>
</dbReference>
<dbReference type="InterPro" id="IPR020015">
    <property type="entry name" value="Decahaem_cyt-c_DmsE"/>
</dbReference>
<dbReference type="GO" id="GO:0016491">
    <property type="term" value="F:oxidoreductase activity"/>
    <property type="evidence" value="ECO:0007669"/>
    <property type="project" value="TreeGrafter"/>
</dbReference>
<feature type="domain" description="Doubled CXXCH motif" evidence="3">
    <location>
        <begin position="255"/>
        <end position="291"/>
    </location>
</feature>
<protein>
    <submittedName>
        <fullName evidence="4">DmsE family decaheme c-type cytochrome</fullName>
    </submittedName>
</protein>
<dbReference type="RefSeq" id="WP_135870807.1">
    <property type="nucleotide sequence ID" value="NZ_SRSC01000003.1"/>
</dbReference>
<name>A0A4S1CD23_9BACT</name>
<feature type="signal peptide" evidence="2">
    <location>
        <begin position="1"/>
        <end position="26"/>
    </location>
</feature>
<dbReference type="NCBIfam" id="TIGR03508">
    <property type="entry name" value="decahem_SO"/>
    <property type="match status" value="1"/>
</dbReference>
<dbReference type="EMBL" id="SRSC01000003">
    <property type="protein sequence ID" value="TGU71318.1"/>
    <property type="molecule type" value="Genomic_DNA"/>
</dbReference>
<evidence type="ECO:0000259" key="3">
    <source>
        <dbReference type="Pfam" id="PF09699"/>
    </source>
</evidence>
<evidence type="ECO:0000313" key="4">
    <source>
        <dbReference type="EMBL" id="TGU71318.1"/>
    </source>
</evidence>
<dbReference type="PANTHER" id="PTHR35038">
    <property type="entry name" value="DISSIMILATORY SULFITE REDUCTASE SIRA"/>
    <property type="match status" value="1"/>
</dbReference>
<keyword evidence="1 2" id="KW-0732">Signal</keyword>
<dbReference type="SUPFAM" id="SSF48695">
    <property type="entry name" value="Multiheme cytochromes"/>
    <property type="match status" value="1"/>
</dbReference>
<dbReference type="PANTHER" id="PTHR35038:SF6">
    <property type="entry name" value="SURFACE LOCALIZED DECAHEME CYTOCHROME C LIPOPROTEIN"/>
    <property type="match status" value="1"/>
</dbReference>
<gene>
    <name evidence="4" type="ORF">E4633_13325</name>
</gene>
<dbReference type="NCBIfam" id="TIGR01905">
    <property type="entry name" value="paired_CXXCH_1"/>
    <property type="match status" value="2"/>
</dbReference>
<dbReference type="InterPro" id="IPR010177">
    <property type="entry name" value="Paired_CXXCH_1"/>
</dbReference>
<comment type="caution">
    <text evidence="4">The sequence shown here is derived from an EMBL/GenBank/DDBJ whole genome shotgun (WGS) entry which is preliminary data.</text>
</comment>
<dbReference type="Proteomes" id="UP000306416">
    <property type="component" value="Unassembled WGS sequence"/>
</dbReference>
<evidence type="ECO:0000256" key="1">
    <source>
        <dbReference type="ARBA" id="ARBA00022729"/>
    </source>
</evidence>
<accession>A0A4S1CD23</accession>
<dbReference type="Gene3D" id="1.10.1130.10">
    <property type="entry name" value="Flavocytochrome C3, Chain A"/>
    <property type="match status" value="1"/>
</dbReference>